<feature type="chain" id="PRO_5035827089" description="Secreted protein" evidence="1">
    <location>
        <begin position="21"/>
        <end position="138"/>
    </location>
</feature>
<evidence type="ECO:0000313" key="3">
    <source>
        <dbReference type="Proteomes" id="UP000811609"/>
    </source>
</evidence>
<evidence type="ECO:0000256" key="1">
    <source>
        <dbReference type="SAM" id="SignalP"/>
    </source>
</evidence>
<comment type="caution">
    <text evidence="2">The sequence shown here is derived from an EMBL/GenBank/DDBJ whole genome shotgun (WGS) entry which is preliminary data.</text>
</comment>
<proteinExistence type="predicted"/>
<feature type="signal peptide" evidence="1">
    <location>
        <begin position="1"/>
        <end position="20"/>
    </location>
</feature>
<protein>
    <recommendedName>
        <fullName evidence="4">Secreted protein</fullName>
    </recommendedName>
</protein>
<dbReference type="AlphaFoldDB" id="A0A8T1NMY5"/>
<sequence length="138" mass="15702">MSYSGIFLTLIFILSRLSPSLTPFVSLVISGCCEFGKLDCGFVFQSTRCKLREQVAVEAIIGDIIIRRFKFLSIFHCCDFLLENWVVSSSSSRWELIPHLSNIVSSSVFETHGMKLAIVTFAIRSYIDVRRLWVVALR</sequence>
<keyword evidence="3" id="KW-1185">Reference proteome</keyword>
<gene>
    <name evidence="2" type="ORF">CIPAW_13G081700</name>
</gene>
<evidence type="ECO:0008006" key="4">
    <source>
        <dbReference type="Google" id="ProtNLM"/>
    </source>
</evidence>
<evidence type="ECO:0000313" key="2">
    <source>
        <dbReference type="EMBL" id="KAG6631298.1"/>
    </source>
</evidence>
<keyword evidence="1" id="KW-0732">Signal</keyword>
<reference evidence="2" key="1">
    <citation type="submission" date="2020-12" db="EMBL/GenBank/DDBJ databases">
        <title>WGS assembly of Carya illinoinensis cv. Pawnee.</title>
        <authorList>
            <person name="Platts A."/>
            <person name="Shu S."/>
            <person name="Wright S."/>
            <person name="Barry K."/>
            <person name="Edger P."/>
            <person name="Pires J.C."/>
            <person name="Schmutz J."/>
        </authorList>
    </citation>
    <scope>NUCLEOTIDE SEQUENCE</scope>
    <source>
        <tissue evidence="2">Leaf</tissue>
    </source>
</reference>
<organism evidence="2 3">
    <name type="scientific">Carya illinoinensis</name>
    <name type="common">Pecan</name>
    <dbReference type="NCBI Taxonomy" id="32201"/>
    <lineage>
        <taxon>Eukaryota</taxon>
        <taxon>Viridiplantae</taxon>
        <taxon>Streptophyta</taxon>
        <taxon>Embryophyta</taxon>
        <taxon>Tracheophyta</taxon>
        <taxon>Spermatophyta</taxon>
        <taxon>Magnoliopsida</taxon>
        <taxon>eudicotyledons</taxon>
        <taxon>Gunneridae</taxon>
        <taxon>Pentapetalae</taxon>
        <taxon>rosids</taxon>
        <taxon>fabids</taxon>
        <taxon>Fagales</taxon>
        <taxon>Juglandaceae</taxon>
        <taxon>Carya</taxon>
    </lineage>
</organism>
<accession>A0A8T1NMY5</accession>
<dbReference type="Proteomes" id="UP000811609">
    <property type="component" value="Chromosome 13"/>
</dbReference>
<name>A0A8T1NMY5_CARIL</name>
<dbReference type="EMBL" id="CM031821">
    <property type="protein sequence ID" value="KAG6631298.1"/>
    <property type="molecule type" value="Genomic_DNA"/>
</dbReference>